<feature type="coiled-coil region" evidence="1">
    <location>
        <begin position="578"/>
        <end position="612"/>
    </location>
</feature>
<dbReference type="EMBL" id="CAXLJL010000678">
    <property type="protein sequence ID" value="CAL5139913.1"/>
    <property type="molecule type" value="Genomic_DNA"/>
</dbReference>
<feature type="compositionally biased region" description="Basic residues" evidence="2">
    <location>
        <begin position="105"/>
        <end position="122"/>
    </location>
</feature>
<feature type="coiled-coil region" evidence="1">
    <location>
        <begin position="294"/>
        <end position="371"/>
    </location>
</feature>
<keyword evidence="1" id="KW-0175">Coiled coil</keyword>
<dbReference type="AlphaFoldDB" id="A0AAV2TRS3"/>
<proteinExistence type="predicted"/>
<organism evidence="3 4">
    <name type="scientific">Calicophoron daubneyi</name>
    <name type="common">Rumen fluke</name>
    <name type="synonym">Paramphistomum daubneyi</name>
    <dbReference type="NCBI Taxonomy" id="300641"/>
    <lineage>
        <taxon>Eukaryota</taxon>
        <taxon>Metazoa</taxon>
        <taxon>Spiralia</taxon>
        <taxon>Lophotrochozoa</taxon>
        <taxon>Platyhelminthes</taxon>
        <taxon>Trematoda</taxon>
        <taxon>Digenea</taxon>
        <taxon>Plagiorchiida</taxon>
        <taxon>Pronocephalata</taxon>
        <taxon>Paramphistomoidea</taxon>
        <taxon>Paramphistomidae</taxon>
        <taxon>Calicophoron</taxon>
    </lineage>
</organism>
<comment type="caution">
    <text evidence="3">The sequence shown here is derived from an EMBL/GenBank/DDBJ whole genome shotgun (WGS) entry which is preliminary data.</text>
</comment>
<name>A0AAV2TRS3_CALDB</name>
<protein>
    <submittedName>
        <fullName evidence="3">Uncharacterized protein</fullName>
    </submittedName>
</protein>
<feature type="region of interest" description="Disordered" evidence="2">
    <location>
        <begin position="196"/>
        <end position="268"/>
    </location>
</feature>
<evidence type="ECO:0000256" key="1">
    <source>
        <dbReference type="SAM" id="Coils"/>
    </source>
</evidence>
<feature type="coiled-coil region" evidence="1">
    <location>
        <begin position="693"/>
        <end position="854"/>
    </location>
</feature>
<sequence>MSDEEFKQLMISIRPFYQSLTNVREKEKVGSLIKELVDLSNNEFQKNQRNELAKSLLFKLKSNQLSTISSEEIAAVTEKLSYAKTKRNSCDSGTDNLEHPVQNGRRSRSRKSVKRPLSRKKNSQVNGKMNHAKVLSCKKCAGPKARKVYDLNSRQGRSPAFIGFSVMGSSNSESLTSLTDPEVFNGDDAEYGIEASETDEHLPETDSSGEGNKSFQRTKSKKKASGQNITCSNCKQGKAAHRKEVKGDEDGLKNQQKHKNKADSVPDENLLRTISRLHDKEIQQRAQAAEAHFYERLVELRRENEEEVAKLVSRKNEEIAAVQQAADHKHKELREAVSKLERQLADAVASAEKARNQSAEQSQQLQAAMNSQMETFFQQSAEERQQLVKEHEDTMLTLRTHYEAEIKELEKHKDLVQELQKKLDAEEKRSQELQQSLNQVVQERSDALNSLKEKQEQKLADSQRLTEIQMELNETKTRLNIINSKYQNCLGDHAEELLRLRAENTKQIANMKLEHTDMTDRLNAAMERLKADYENRLKENEMKHSSRMNSELAAAHDRGRQQGLELSEAEILNLRSKLTETMEAKNNYHELLDQAREETLRGKEALKQAEANFAQKENGLLSQIEKLEMRLHLASTNVSTQTTGLKEFESDYVVQRVGQEVIRQMTSWHDKTVEEVVNKARTEERSQLQTLYSAKESQLIRQHQQEMDELKRENLAALNEARKASELLHCQLARLETELGEAKRQIAREVETRRQQLSEISVARETERREWNRSQEEKITELNQKNQELIQRLNQQHSEELQALTTGRLCDIEREYKNRLKELSKRLNESHLRISELDNALQGAAEERQQVVNEMTQNHQNAVERIKQKHHQVIITLKETVASERARARMAEASLRHQEKLWTDVGTRWREGQNNQTEKLLPAEVQTHLEATIESLRLQVTLLQKRIALMEGDKHLCIPSPACIQSSNLIQQKGIGIALEKPNTDDISLGCIGAQWNNETRLITNKNNDSNKYGKQPIEIDQSSTCKASQPAINAINTLTGPITADESKVRSDDEIRNSLLRIASNTFEP</sequence>
<feature type="compositionally biased region" description="Polar residues" evidence="2">
    <location>
        <begin position="225"/>
        <end position="235"/>
    </location>
</feature>
<feature type="coiled-coil region" evidence="1">
    <location>
        <begin position="494"/>
        <end position="543"/>
    </location>
</feature>
<accession>A0AAV2TRS3</accession>
<gene>
    <name evidence="3" type="ORF">CDAUBV1_LOCUS15100</name>
</gene>
<feature type="compositionally biased region" description="Polar residues" evidence="2">
    <location>
        <begin position="205"/>
        <end position="215"/>
    </location>
</feature>
<feature type="coiled-coil region" evidence="1">
    <location>
        <begin position="399"/>
        <end position="458"/>
    </location>
</feature>
<reference evidence="3" key="1">
    <citation type="submission" date="2024-06" db="EMBL/GenBank/DDBJ databases">
        <authorList>
            <person name="Liu X."/>
            <person name="Lenzi L."/>
            <person name="Haldenby T S."/>
            <person name="Uol C."/>
        </authorList>
    </citation>
    <scope>NUCLEOTIDE SEQUENCE</scope>
</reference>
<evidence type="ECO:0000313" key="4">
    <source>
        <dbReference type="Proteomes" id="UP001497525"/>
    </source>
</evidence>
<feature type="region of interest" description="Disordered" evidence="2">
    <location>
        <begin position="86"/>
        <end position="129"/>
    </location>
</feature>
<evidence type="ECO:0000313" key="3">
    <source>
        <dbReference type="EMBL" id="CAL5139913.1"/>
    </source>
</evidence>
<dbReference type="Proteomes" id="UP001497525">
    <property type="component" value="Unassembled WGS sequence"/>
</dbReference>
<evidence type="ECO:0000256" key="2">
    <source>
        <dbReference type="SAM" id="MobiDB-lite"/>
    </source>
</evidence>